<keyword evidence="2" id="KW-1185">Reference proteome</keyword>
<dbReference type="PANTHER" id="PTHR11439">
    <property type="entry name" value="GAG-POL-RELATED RETROTRANSPOSON"/>
    <property type="match status" value="1"/>
</dbReference>
<comment type="caution">
    <text evidence="1">The sequence shown here is derived from an EMBL/GenBank/DDBJ whole genome shotgun (WGS) entry which is preliminary data.</text>
</comment>
<dbReference type="PANTHER" id="PTHR11439:SF491">
    <property type="entry name" value="INTEGRASE CATALYTIC DOMAIN-CONTAINING PROTEIN"/>
    <property type="match status" value="1"/>
</dbReference>
<reference evidence="1 2" key="1">
    <citation type="journal article" date="2017" name="Genome Biol. Evol.">
        <title>Phytophthora megakarya and P. palmivora, closely related causal agents of cacao black pod rot, underwent increases in genome sizes and gene numbers by different mechanisms.</title>
        <authorList>
            <person name="Ali S.S."/>
            <person name="Shao J."/>
            <person name="Lary D.J."/>
            <person name="Kronmiller B."/>
            <person name="Shen D."/>
            <person name="Strem M.D."/>
            <person name="Amoako-Attah I."/>
            <person name="Akrofi A.Y."/>
            <person name="Begoude B.A."/>
            <person name="Ten Hoopen G.M."/>
            <person name="Coulibaly K."/>
            <person name="Kebe B.I."/>
            <person name="Melnick R.L."/>
            <person name="Guiltinan M.J."/>
            <person name="Tyler B.M."/>
            <person name="Meinhardt L.W."/>
            <person name="Bailey B.A."/>
        </authorList>
    </citation>
    <scope>NUCLEOTIDE SEQUENCE [LARGE SCALE GENOMIC DNA]</scope>
    <source>
        <strain evidence="2">sbr112.9</strain>
    </source>
</reference>
<dbReference type="AlphaFoldDB" id="A0A2P4XV94"/>
<evidence type="ECO:0000313" key="1">
    <source>
        <dbReference type="EMBL" id="POM69472.1"/>
    </source>
</evidence>
<name>A0A2P4XV94_9STRA</name>
<protein>
    <submittedName>
        <fullName evidence="1">Copiatype Polyprotein</fullName>
    </submittedName>
</protein>
<sequence length="166" mass="18853">MCLYKLKLETWKTQSFADLNDKYGIKDLSRLNNYSGVHSEWQNDGVLLHQTKYAKVILERFDFADACDCRSPMDTTVKLRAATKAEKETSMPYREHRPDIAFSVGYLSRFVQHPSVDHTGALNRVLKYLAATSNHGIFQTNSDAENVEINGFVDADCGNCPVVKWV</sequence>
<dbReference type="EMBL" id="NCKW01007861">
    <property type="protein sequence ID" value="POM69472.1"/>
    <property type="molecule type" value="Genomic_DNA"/>
</dbReference>
<gene>
    <name evidence="1" type="ORF">PHPALM_14232</name>
</gene>
<proteinExistence type="predicted"/>
<accession>A0A2P4XV94</accession>
<dbReference type="Proteomes" id="UP000237271">
    <property type="component" value="Unassembled WGS sequence"/>
</dbReference>
<evidence type="ECO:0000313" key="2">
    <source>
        <dbReference type="Proteomes" id="UP000237271"/>
    </source>
</evidence>
<organism evidence="1 2">
    <name type="scientific">Phytophthora palmivora</name>
    <dbReference type="NCBI Taxonomy" id="4796"/>
    <lineage>
        <taxon>Eukaryota</taxon>
        <taxon>Sar</taxon>
        <taxon>Stramenopiles</taxon>
        <taxon>Oomycota</taxon>
        <taxon>Peronosporomycetes</taxon>
        <taxon>Peronosporales</taxon>
        <taxon>Peronosporaceae</taxon>
        <taxon>Phytophthora</taxon>
    </lineage>
</organism>
<dbReference type="OrthoDB" id="106712at2759"/>